<protein>
    <submittedName>
        <fullName evidence="3">Uncharacterized protein</fullName>
    </submittedName>
</protein>
<keyword evidence="4" id="KW-1185">Reference proteome</keyword>
<gene>
    <name evidence="3" type="ORF">ACHAWU_002194</name>
</gene>
<evidence type="ECO:0000313" key="3">
    <source>
        <dbReference type="EMBL" id="KAL3760123.1"/>
    </source>
</evidence>
<feature type="transmembrane region" description="Helical" evidence="2">
    <location>
        <begin position="226"/>
        <end position="247"/>
    </location>
</feature>
<keyword evidence="2" id="KW-1133">Transmembrane helix</keyword>
<feature type="compositionally biased region" description="Polar residues" evidence="1">
    <location>
        <begin position="28"/>
        <end position="39"/>
    </location>
</feature>
<reference evidence="3 4" key="1">
    <citation type="submission" date="2024-10" db="EMBL/GenBank/DDBJ databases">
        <title>Updated reference genomes for cyclostephanoid diatoms.</title>
        <authorList>
            <person name="Roberts W.R."/>
            <person name="Alverson A.J."/>
        </authorList>
    </citation>
    <scope>NUCLEOTIDE SEQUENCE [LARGE SCALE GENOMIC DNA]</scope>
    <source>
        <strain evidence="3 4">AJA232-27</strain>
    </source>
</reference>
<dbReference type="EMBL" id="JALLBG020000192">
    <property type="protein sequence ID" value="KAL3760123.1"/>
    <property type="molecule type" value="Genomic_DNA"/>
</dbReference>
<feature type="compositionally biased region" description="Polar residues" evidence="1">
    <location>
        <begin position="1"/>
        <end position="15"/>
    </location>
</feature>
<name>A0ABD3M8P6_9STRA</name>
<dbReference type="Proteomes" id="UP001530293">
    <property type="component" value="Unassembled WGS sequence"/>
</dbReference>
<feature type="transmembrane region" description="Helical" evidence="2">
    <location>
        <begin position="102"/>
        <end position="119"/>
    </location>
</feature>
<feature type="region of interest" description="Disordered" evidence="1">
    <location>
        <begin position="1"/>
        <end position="48"/>
    </location>
</feature>
<keyword evidence="2" id="KW-0472">Membrane</keyword>
<evidence type="ECO:0000256" key="2">
    <source>
        <dbReference type="SAM" id="Phobius"/>
    </source>
</evidence>
<accession>A0ABD3M8P6</accession>
<proteinExistence type="predicted"/>
<evidence type="ECO:0000256" key="1">
    <source>
        <dbReference type="SAM" id="MobiDB-lite"/>
    </source>
</evidence>
<sequence length="724" mass="81850">MATIHDNANSSNNLPSDDANDSGVGVASSANQETSTSPTVKEKASKTKSSSKWEAIDFDNDRRLLEMAIARESAVSDLQQQQRKYTLDYGFARKRRPLVRDLLHTLVKIGAWLIFLVSVRSDSAFDGRVGYCLRDAWNQPIHWHKFHILAVKTILAVTTVHHWAMGIVLPLLLLLLVKCGTLGPDERTLDEYSNSRPGQLPTNAKTFFYSSTKFSKQRARAKDTGNFVLCLLENWSSAVALSLMMRFYTLFASHRLERTIAGPVGKIYIFSRLITRIGAAAALHQYPSLLFELRRRDRPLPICRSLAYMRSAVKVLFEWLLLGIASDLAVLLVKGANSGEVEFGATVASLVSILPPLSHLIALGRIVRISKCSAVSLSEATAFPPSVANIEEDEFSFDNHRAQIKWRYQLRWRTPQRLLETIRTWRNYFFTGHVPLLLEMDEWKKQPIQFDDFSTEGTQYKFRGDTAATRNNENNDECMTNIDAIAESLSLIFRDRDAGIRNATEARLSKHQESYDTKTLDDVLGVAVQQTFGIGLSFDFDHFDVPVDEANISIHQLRARMAKSAIRRKRELDNAMRNELDALRRLKDTVITPQNNEVAESDMKSVEQGIRERHADEIARMTHALCTLIPINADAPKGTERYDSPILIAQYVDLKAAPPRGEYTVTKEVRPDPISVIEDYVRKDFGDEAADAYRRDEIAARQKEKGMLSKFREQYGEIEDGDAS</sequence>
<dbReference type="AlphaFoldDB" id="A0ABD3M8P6"/>
<comment type="caution">
    <text evidence="3">The sequence shown here is derived from an EMBL/GenBank/DDBJ whole genome shotgun (WGS) entry which is preliminary data.</text>
</comment>
<keyword evidence="2" id="KW-0812">Transmembrane</keyword>
<evidence type="ECO:0000313" key="4">
    <source>
        <dbReference type="Proteomes" id="UP001530293"/>
    </source>
</evidence>
<feature type="transmembrane region" description="Helical" evidence="2">
    <location>
        <begin position="154"/>
        <end position="177"/>
    </location>
</feature>
<organism evidence="3 4">
    <name type="scientific">Discostella pseudostelligera</name>
    <dbReference type="NCBI Taxonomy" id="259834"/>
    <lineage>
        <taxon>Eukaryota</taxon>
        <taxon>Sar</taxon>
        <taxon>Stramenopiles</taxon>
        <taxon>Ochrophyta</taxon>
        <taxon>Bacillariophyta</taxon>
        <taxon>Coscinodiscophyceae</taxon>
        <taxon>Thalassiosirophycidae</taxon>
        <taxon>Stephanodiscales</taxon>
        <taxon>Stephanodiscaceae</taxon>
        <taxon>Discostella</taxon>
    </lineage>
</organism>